<dbReference type="EMBL" id="FZOJ01000009">
    <property type="protein sequence ID" value="SNS42352.1"/>
    <property type="molecule type" value="Genomic_DNA"/>
</dbReference>
<feature type="transmembrane region" description="Helical" evidence="1">
    <location>
        <begin position="174"/>
        <end position="196"/>
    </location>
</feature>
<dbReference type="Proteomes" id="UP000198304">
    <property type="component" value="Unassembled WGS sequence"/>
</dbReference>
<gene>
    <name evidence="2" type="ORF">SAMN05446037_1009179</name>
</gene>
<keyword evidence="1" id="KW-0812">Transmembrane</keyword>
<evidence type="ECO:0000313" key="2">
    <source>
        <dbReference type="EMBL" id="SNS42352.1"/>
    </source>
</evidence>
<name>A0A239EEN9_9FIRM</name>
<evidence type="ECO:0008006" key="4">
    <source>
        <dbReference type="Google" id="ProtNLM"/>
    </source>
</evidence>
<protein>
    <recommendedName>
        <fullName evidence="4">DUF1576 domain-containing protein</fullName>
    </recommendedName>
</protein>
<feature type="transmembrane region" description="Helical" evidence="1">
    <location>
        <begin position="73"/>
        <end position="95"/>
    </location>
</feature>
<dbReference type="OrthoDB" id="9776502at2"/>
<feature type="transmembrane region" description="Helical" evidence="1">
    <location>
        <begin position="287"/>
        <end position="312"/>
    </location>
</feature>
<dbReference type="Pfam" id="PF07613">
    <property type="entry name" value="DUF1576"/>
    <property type="match status" value="2"/>
</dbReference>
<keyword evidence="3" id="KW-1185">Reference proteome</keyword>
<feature type="transmembrane region" description="Helical" evidence="1">
    <location>
        <begin position="102"/>
        <end position="120"/>
    </location>
</feature>
<feature type="transmembrane region" description="Helical" evidence="1">
    <location>
        <begin position="342"/>
        <end position="358"/>
    </location>
</feature>
<feature type="transmembrane region" description="Helical" evidence="1">
    <location>
        <begin position="249"/>
        <end position="266"/>
    </location>
</feature>
<reference evidence="2 3" key="1">
    <citation type="submission" date="2017-06" db="EMBL/GenBank/DDBJ databases">
        <authorList>
            <person name="Kim H.J."/>
            <person name="Triplett B.A."/>
        </authorList>
    </citation>
    <scope>NUCLEOTIDE SEQUENCE [LARGE SCALE GENOMIC DNA]</scope>
    <source>
        <strain evidence="2 3">SCA</strain>
    </source>
</reference>
<organism evidence="2 3">
    <name type="scientific">Anaerovirgula multivorans</name>
    <dbReference type="NCBI Taxonomy" id="312168"/>
    <lineage>
        <taxon>Bacteria</taxon>
        <taxon>Bacillati</taxon>
        <taxon>Bacillota</taxon>
        <taxon>Clostridia</taxon>
        <taxon>Peptostreptococcales</taxon>
        <taxon>Natronincolaceae</taxon>
        <taxon>Anaerovirgula</taxon>
    </lineage>
</organism>
<feature type="transmembrane region" description="Helical" evidence="1">
    <location>
        <begin position="410"/>
        <end position="428"/>
    </location>
</feature>
<proteinExistence type="predicted"/>
<sequence length="436" mass="47504">MSKSIGREEQATQERSEKMHKKAIEVSEKVKFRVISIYAVFVLISAFIFNSPYEIMTGMMHIIVAPSILITDYMAVGNIGAALFNSGILMLLAIFITKKCKVNMNGPIIAAIFTIGGFALFGKNLYNVWGIFLGVYLFSVVQKEKFSKFILIAFFGTALGPLISQVTFDLGFTIINGLILGNIIGVIAGFILPPLANHFIKFHQGFNLYNMGFTAGMVGTVFMALFRAFDLQTAPTLILLEGYNRVLGMYLFLIFTSMIIVGLMFNNRSFSGYRRLLKYSGRLVADYVNLSGFGLSFINMGLLGMVTTLYVLLVNGQLNGPIIGGIFTVVGFGAFGKHIRNITPILLGVYLASLFKIWDTNAIGPLLAALFGTTLAPIAGEFGAISGIVAGFLHMAMVMNVGYLHGGMNLYNNGFAGGMVAAVLLPIIDSFKKEEE</sequence>
<feature type="transmembrane region" description="Helical" evidence="1">
    <location>
        <begin position="318"/>
        <end position="335"/>
    </location>
</feature>
<feature type="transmembrane region" description="Helical" evidence="1">
    <location>
        <begin position="32"/>
        <end position="53"/>
    </location>
</feature>
<keyword evidence="1" id="KW-0472">Membrane</keyword>
<feature type="transmembrane region" description="Helical" evidence="1">
    <location>
        <begin position="208"/>
        <end position="229"/>
    </location>
</feature>
<accession>A0A239EEN9</accession>
<dbReference type="RefSeq" id="WP_089283033.1">
    <property type="nucleotide sequence ID" value="NZ_FZOJ01000009.1"/>
</dbReference>
<dbReference type="AlphaFoldDB" id="A0A239EEN9"/>
<keyword evidence="1" id="KW-1133">Transmembrane helix</keyword>
<evidence type="ECO:0000256" key="1">
    <source>
        <dbReference type="SAM" id="Phobius"/>
    </source>
</evidence>
<dbReference type="InterPro" id="IPR011470">
    <property type="entry name" value="DUF1576"/>
</dbReference>
<feature type="transmembrane region" description="Helical" evidence="1">
    <location>
        <begin position="149"/>
        <end position="168"/>
    </location>
</feature>
<evidence type="ECO:0000313" key="3">
    <source>
        <dbReference type="Proteomes" id="UP000198304"/>
    </source>
</evidence>
<feature type="transmembrane region" description="Helical" evidence="1">
    <location>
        <begin position="378"/>
        <end position="398"/>
    </location>
</feature>
<feature type="transmembrane region" description="Helical" evidence="1">
    <location>
        <begin position="126"/>
        <end position="142"/>
    </location>
</feature>